<name>A0A502C1H0_9GAMM</name>
<dbReference type="Pfam" id="PF00146">
    <property type="entry name" value="NADHdh"/>
    <property type="match status" value="1"/>
</dbReference>
<evidence type="ECO:0000256" key="5">
    <source>
        <dbReference type="SAM" id="Phobius"/>
    </source>
</evidence>
<dbReference type="RefSeq" id="WP_140654136.1">
    <property type="nucleotide sequence ID" value="NZ_RCZB01000001.1"/>
</dbReference>
<dbReference type="EMBL" id="RCZO01000009">
    <property type="protein sequence ID" value="TPG05929.1"/>
    <property type="molecule type" value="Genomic_DNA"/>
</dbReference>
<evidence type="ECO:0000313" key="7">
    <source>
        <dbReference type="Proteomes" id="UP000319486"/>
    </source>
</evidence>
<keyword evidence="3 5" id="KW-1133">Transmembrane helix</keyword>
<evidence type="ECO:0000256" key="2">
    <source>
        <dbReference type="ARBA" id="ARBA00022692"/>
    </source>
</evidence>
<feature type="transmembrane region" description="Helical" evidence="5">
    <location>
        <begin position="70"/>
        <end position="88"/>
    </location>
</feature>
<feature type="transmembrane region" description="Helical" evidence="5">
    <location>
        <begin position="6"/>
        <end position="27"/>
    </location>
</feature>
<feature type="transmembrane region" description="Helical" evidence="5">
    <location>
        <begin position="260"/>
        <end position="282"/>
    </location>
</feature>
<keyword evidence="2 5" id="KW-0812">Transmembrane</keyword>
<proteinExistence type="predicted"/>
<dbReference type="Proteomes" id="UP000319486">
    <property type="component" value="Unassembled WGS sequence"/>
</dbReference>
<dbReference type="PANTHER" id="PTHR43359">
    <property type="entry name" value="FORMATE HYDROGENLYASE SUBUNIT 4"/>
    <property type="match status" value="1"/>
</dbReference>
<dbReference type="InterPro" id="IPR052561">
    <property type="entry name" value="ComplexI_Subunit1"/>
</dbReference>
<accession>A0A502C1H0</accession>
<evidence type="ECO:0000313" key="6">
    <source>
        <dbReference type="EMBL" id="TPG05929.1"/>
    </source>
</evidence>
<feature type="transmembrane region" description="Helical" evidence="5">
    <location>
        <begin position="143"/>
        <end position="164"/>
    </location>
</feature>
<organism evidence="6 7">
    <name type="scientific">Rhodanobacter glycinis</name>
    <dbReference type="NCBI Taxonomy" id="582702"/>
    <lineage>
        <taxon>Bacteria</taxon>
        <taxon>Pseudomonadati</taxon>
        <taxon>Pseudomonadota</taxon>
        <taxon>Gammaproteobacteria</taxon>
        <taxon>Lysobacterales</taxon>
        <taxon>Rhodanobacteraceae</taxon>
        <taxon>Rhodanobacter</taxon>
    </lineage>
</organism>
<dbReference type="PANTHER" id="PTHR43359:SF1">
    <property type="entry name" value="FORMATE HYDROGENLYASE SUBUNIT 4-RELATED"/>
    <property type="match status" value="1"/>
</dbReference>
<feature type="transmembrane region" description="Helical" evidence="5">
    <location>
        <begin position="235"/>
        <end position="254"/>
    </location>
</feature>
<dbReference type="GO" id="GO:0016829">
    <property type="term" value="F:lyase activity"/>
    <property type="evidence" value="ECO:0007669"/>
    <property type="project" value="UniProtKB-KW"/>
</dbReference>
<evidence type="ECO:0000256" key="3">
    <source>
        <dbReference type="ARBA" id="ARBA00022989"/>
    </source>
</evidence>
<keyword evidence="7" id="KW-1185">Reference proteome</keyword>
<feature type="transmembrane region" description="Helical" evidence="5">
    <location>
        <begin position="170"/>
        <end position="192"/>
    </location>
</feature>
<comment type="subcellular location">
    <subcellularLocation>
        <location evidence="1">Membrane</location>
        <topology evidence="1">Multi-pass membrane protein</topology>
    </subcellularLocation>
</comment>
<dbReference type="GO" id="GO:0005886">
    <property type="term" value="C:plasma membrane"/>
    <property type="evidence" value="ECO:0007669"/>
    <property type="project" value="TreeGrafter"/>
</dbReference>
<gene>
    <name evidence="6" type="ORF">EAH88_14910</name>
</gene>
<feature type="transmembrane region" description="Helical" evidence="5">
    <location>
        <begin position="294"/>
        <end position="315"/>
    </location>
</feature>
<keyword evidence="4 5" id="KW-0472">Membrane</keyword>
<comment type="caution">
    <text evidence="6">The sequence shown here is derived from an EMBL/GenBank/DDBJ whole genome shotgun (WGS) entry which is preliminary data.</text>
</comment>
<keyword evidence="6" id="KW-0456">Lyase</keyword>
<protein>
    <submittedName>
        <fullName evidence="6">Formate hydrogenlyase</fullName>
    </submittedName>
</protein>
<evidence type="ECO:0000256" key="1">
    <source>
        <dbReference type="ARBA" id="ARBA00004141"/>
    </source>
</evidence>
<dbReference type="OrthoDB" id="9778499at2"/>
<feature type="transmembrane region" description="Helical" evidence="5">
    <location>
        <begin position="100"/>
        <end position="122"/>
    </location>
</feature>
<dbReference type="AlphaFoldDB" id="A0A502C1H0"/>
<dbReference type="InterPro" id="IPR001694">
    <property type="entry name" value="NADH_UbQ_OxRdtase_su1/FPO"/>
</dbReference>
<reference evidence="6 7" key="1">
    <citation type="journal article" date="2019" name="Environ. Microbiol.">
        <title>Species interactions and distinct microbial communities in high Arctic permafrost affected cryosols are associated with the CH4 and CO2 gas fluxes.</title>
        <authorList>
            <person name="Altshuler I."/>
            <person name="Hamel J."/>
            <person name="Turney S."/>
            <person name="Magnuson E."/>
            <person name="Levesque R."/>
            <person name="Greer C."/>
            <person name="Whyte L.G."/>
        </authorList>
    </citation>
    <scope>NUCLEOTIDE SEQUENCE [LARGE SCALE GENOMIC DNA]</scope>
    <source>
        <strain evidence="6 7">S13Y</strain>
    </source>
</reference>
<evidence type="ECO:0000256" key="4">
    <source>
        <dbReference type="ARBA" id="ARBA00023136"/>
    </source>
</evidence>
<sequence>MNIAAYVWQIGGCLLAIALAPLFAGWVTQCRAWLQNRSAPSLWQPYRILRKLLHKDAALATHASPLFRSAPYVVFATMALAAAIIPSVTTELPLARVADAIALVGLFATGRVFMALAAMDVGTAFGTLGARREMMIGFLTEPALLMVLFSAFLMFGSTALPAIVEGTLTAHQFVLHPSLAFAGVAFVMVLLAENARLPIDNPSTHLELTMIHEAMVLEYSARHLALIEWASWLKLFNYACIGFALFMPWGIVVNGADPRLLVLAIAALLLKLVIAGAALALFETVSAKLRLFRAPEFLTMAFLLAVLGLLVHLLLEV</sequence>